<dbReference type="GO" id="GO:0006979">
    <property type="term" value="P:response to oxidative stress"/>
    <property type="evidence" value="ECO:0007669"/>
    <property type="project" value="InterPro"/>
</dbReference>
<dbReference type="PROSITE" id="PS50873">
    <property type="entry name" value="PEROXIDASE_4"/>
    <property type="match status" value="1"/>
</dbReference>
<feature type="domain" description="Plant heme peroxidase family profile" evidence="1">
    <location>
        <begin position="17"/>
        <end position="271"/>
    </location>
</feature>
<dbReference type="Pfam" id="PF12697">
    <property type="entry name" value="Abhydrolase_6"/>
    <property type="match status" value="1"/>
</dbReference>
<dbReference type="InterPro" id="IPR029058">
    <property type="entry name" value="AB_hydrolase_fold"/>
</dbReference>
<dbReference type="GO" id="GO:0004601">
    <property type="term" value="F:peroxidase activity"/>
    <property type="evidence" value="ECO:0007669"/>
    <property type="project" value="InterPro"/>
</dbReference>
<accession>D6AH48</accession>
<dbReference type="AlphaFoldDB" id="D6AH48"/>
<reference evidence="3" key="1">
    <citation type="submission" date="2008-10" db="EMBL/GenBank/DDBJ databases">
        <authorList>
            <person name="Molnar K."/>
        </authorList>
    </citation>
    <scope>NUCLEOTIDE SEQUENCE [LARGE SCALE GENOMIC DNA]</scope>
    <source>
        <strain evidence="3">NRRL 15998</strain>
    </source>
</reference>
<sequence>MRATSRMIQVNGARIACSDSGCGDPVLMIAGTGSTGRVWDAYQVPDLHAAGFRTITFTNRGVPPSDECERGFTLADLAADTAALIEQVAGGPCRVVGTSLGAQVAQEVALARPDLVTQAVFMATRGRTDAMRAAATRAAAALYDSGVELPPAYAAAVRALQNLSPHTLRDRHQVEDWLPLFEYAERDGPGVRAQLELGLLPDRLADYRDITVPCLVIAFEDDVVTPPYLGREVADAIPGARFETVPRCGHYGYLEDASAVNKILRDFFRTS</sequence>
<name>D6AH48_STRFL</name>
<protein>
    <submittedName>
        <fullName evidence="2">LipE</fullName>
    </submittedName>
</protein>
<dbReference type="GO" id="GO:0020037">
    <property type="term" value="F:heme binding"/>
    <property type="evidence" value="ECO:0007669"/>
    <property type="project" value="InterPro"/>
</dbReference>
<dbReference type="RefSeq" id="WP_006122813.1">
    <property type="nucleotide sequence ID" value="NZ_DS999644.1"/>
</dbReference>
<dbReference type="Gene3D" id="3.40.50.1820">
    <property type="entry name" value="alpha/beta hydrolase"/>
    <property type="match status" value="1"/>
</dbReference>
<organism evidence="2 3">
    <name type="scientific">Streptomyces filamentosus NRRL 15998</name>
    <dbReference type="NCBI Taxonomy" id="457431"/>
    <lineage>
        <taxon>Bacteria</taxon>
        <taxon>Bacillati</taxon>
        <taxon>Actinomycetota</taxon>
        <taxon>Actinomycetes</taxon>
        <taxon>Kitasatosporales</taxon>
        <taxon>Streptomycetaceae</taxon>
        <taxon>Streptomyces</taxon>
    </lineage>
</organism>
<dbReference type="PANTHER" id="PTHR43433">
    <property type="entry name" value="HYDROLASE, ALPHA/BETA FOLD FAMILY PROTEIN"/>
    <property type="match status" value="1"/>
</dbReference>
<dbReference type="PANTHER" id="PTHR43433:SF5">
    <property type="entry name" value="AB HYDROLASE-1 DOMAIN-CONTAINING PROTEIN"/>
    <property type="match status" value="1"/>
</dbReference>
<dbReference type="SUPFAM" id="SSF53474">
    <property type="entry name" value="alpha/beta-Hydrolases"/>
    <property type="match status" value="1"/>
</dbReference>
<dbReference type="InterPro" id="IPR002016">
    <property type="entry name" value="Haem_peroxidase"/>
</dbReference>
<evidence type="ECO:0000313" key="3">
    <source>
        <dbReference type="Proteomes" id="UP000003986"/>
    </source>
</evidence>
<proteinExistence type="predicted"/>
<gene>
    <name evidence="2" type="ORF">SSGG_00235</name>
</gene>
<dbReference type="InterPro" id="IPR050471">
    <property type="entry name" value="AB_hydrolase"/>
</dbReference>
<evidence type="ECO:0000259" key="1">
    <source>
        <dbReference type="PROSITE" id="PS50873"/>
    </source>
</evidence>
<dbReference type="EMBL" id="DS999644">
    <property type="protein sequence ID" value="EFE72869.2"/>
    <property type="molecule type" value="Genomic_DNA"/>
</dbReference>
<dbReference type="Proteomes" id="UP000003986">
    <property type="component" value="Unassembled WGS sequence"/>
</dbReference>
<dbReference type="InterPro" id="IPR000073">
    <property type="entry name" value="AB_hydrolase_1"/>
</dbReference>
<evidence type="ECO:0000313" key="2">
    <source>
        <dbReference type="EMBL" id="EFE72869.2"/>
    </source>
</evidence>
<reference evidence="3" key="2">
    <citation type="submission" date="2008-12" db="EMBL/GenBank/DDBJ databases">
        <title>Annotation of Streptomyces roseosporus strain NRRL 15998.</title>
        <authorList>
            <consortium name="The Broad Institute Genome Sequencing Platform"/>
            <consortium name="Broad Institute Microbial Sequencing Center"/>
            <person name="Fischbach M."/>
            <person name="Ward D."/>
            <person name="Young S."/>
            <person name="Kodira C.D."/>
            <person name="Zeng Q."/>
            <person name="Koehrsen M."/>
            <person name="Godfrey P."/>
            <person name="Alvarado L."/>
            <person name="Berlin A.M."/>
            <person name="Borenstein D."/>
            <person name="Chen Z."/>
            <person name="Engels R."/>
            <person name="Freedman E."/>
            <person name="Gellesch M."/>
            <person name="Goldberg J."/>
            <person name="Griggs A."/>
            <person name="Gujja S."/>
            <person name="Heiman D.I."/>
            <person name="Hepburn T.A."/>
            <person name="Howarth C."/>
            <person name="Jen D."/>
            <person name="Larson L."/>
            <person name="Lewis B."/>
            <person name="Mehta T."/>
            <person name="Park D."/>
            <person name="Pearson M."/>
            <person name="Roberts A."/>
            <person name="Saif S."/>
            <person name="Shea T.D."/>
            <person name="Shenoy N."/>
            <person name="Sisk P."/>
            <person name="Stolte C."/>
            <person name="Sykes S.N."/>
            <person name="Walk T."/>
            <person name="White J."/>
            <person name="Yandava C."/>
            <person name="Straight P."/>
            <person name="Clardy J."/>
            <person name="Hung D."/>
            <person name="Kolter R."/>
            <person name="Mekalanos J."/>
            <person name="Walker S."/>
            <person name="Walsh C.T."/>
            <person name="Wieland B.L.C."/>
            <person name="Ilzarbe M."/>
            <person name="Galagan J."/>
            <person name="Nusbaum C."/>
            <person name="Birren B."/>
        </authorList>
    </citation>
    <scope>NUCLEOTIDE SEQUENCE [LARGE SCALE GENOMIC DNA]</scope>
    <source>
        <strain evidence="3">NRRL 15998</strain>
    </source>
</reference>